<evidence type="ECO:0000313" key="1">
    <source>
        <dbReference type="EMBL" id="ESV55709.1"/>
    </source>
</evidence>
<proteinExistence type="predicted"/>
<gene>
    <name evidence="1" type="ORF">SAG0136_11040</name>
</gene>
<organism evidence="1 2">
    <name type="scientific">Streptococcus agalactiae LMG 14747</name>
    <dbReference type="NCBI Taxonomy" id="1154860"/>
    <lineage>
        <taxon>Bacteria</taxon>
        <taxon>Bacillati</taxon>
        <taxon>Bacillota</taxon>
        <taxon>Bacilli</taxon>
        <taxon>Lactobacillales</taxon>
        <taxon>Streptococcaceae</taxon>
        <taxon>Streptococcus</taxon>
    </lineage>
</organism>
<accession>V6Z7V2</accession>
<protein>
    <submittedName>
        <fullName evidence="1">Uncharacterized protein</fullName>
    </submittedName>
</protein>
<dbReference type="Proteomes" id="UP000018482">
    <property type="component" value="Unassembled WGS sequence"/>
</dbReference>
<comment type="caution">
    <text evidence="1">The sequence shown here is derived from an EMBL/GenBank/DDBJ whole genome shotgun (WGS) entry which is preliminary data.</text>
</comment>
<dbReference type="AlphaFoldDB" id="V6Z7V2"/>
<reference evidence="1 2" key="1">
    <citation type="submission" date="2013-05" db="EMBL/GenBank/DDBJ databases">
        <authorList>
            <person name="Richards V.P."/>
            <person name="Durkin S.A.S."/>
            <person name="Kim M."/>
            <person name="Pavinski Bitar P.D."/>
            <person name="Stanhope M.J."/>
            <person name="Town C.D."/>
            <person name="Venter J.C."/>
        </authorList>
    </citation>
    <scope>NUCLEOTIDE SEQUENCE [LARGE SCALE GENOMIC DNA]</scope>
    <source>
        <strain evidence="1 2">LMG 14747</strain>
    </source>
</reference>
<sequence>MIGTNEAFRCGGRKLTKIFMTEMRGNCLVIDGIKHVDELIDTLDSDEA</sequence>
<name>V6Z7V2_STRAG</name>
<evidence type="ECO:0000313" key="2">
    <source>
        <dbReference type="Proteomes" id="UP000018482"/>
    </source>
</evidence>
<dbReference type="EMBL" id="ANQC01000141">
    <property type="protein sequence ID" value="ESV55709.1"/>
    <property type="molecule type" value="Genomic_DNA"/>
</dbReference>